<name>A0AAE4LJC3_9BACT</name>
<evidence type="ECO:0000256" key="1">
    <source>
        <dbReference type="SAM" id="SignalP"/>
    </source>
</evidence>
<dbReference type="EMBL" id="JAWDES010000004">
    <property type="protein sequence ID" value="MDU0259176.1"/>
    <property type="molecule type" value="Genomic_DNA"/>
</dbReference>
<dbReference type="AlphaFoldDB" id="A0AAE4LJC3"/>
<keyword evidence="1" id="KW-0732">Signal</keyword>
<evidence type="ECO:0000313" key="2">
    <source>
        <dbReference type="EMBL" id="MDU0259176.1"/>
    </source>
</evidence>
<feature type="signal peptide" evidence="1">
    <location>
        <begin position="1"/>
        <end position="19"/>
    </location>
</feature>
<dbReference type="Proteomes" id="UP001181347">
    <property type="component" value="Unassembled WGS sequence"/>
</dbReference>
<sequence length="599" mass="64728">MKKLIILLAVLPLVLSSCLKDDKDAFGKTASERIREVQEGTEKALTGAANGWLMEYYPSATQEYGGIAIYMKFQNGTVTVTSEAGGAGKTAESLYSYDQDYGPTINFDTYNPYFHIYSEPNSGVGPTNTGMGGDSEFIIMSYAADKVVLRGKKTQNTIVLTPLPETAWNTMFGKYSADVNKMDNFRSYELVLNGKTYDISREVAAGYNSRYFSVVTENGTIPASFIYTQDTGLKFYEPLVVDGVSIEEMTWSGGMFTDEVSGARIQETVSNNKFTFAVSGIKATSVDVETTPTVANEYYYFDVVPSSAFASASDEEILYELMDGITSMNQLSLGKMMKTLTVDSDTEYIPCAFGLKIVNGWIYPITELAKGTAFVSGQGDPMSPEYQAWLGTWTVTSTSSEKSKQPITFDITLAKKVANTSYSLTGWDISVRRLTWAGTADFKATNNSFEIINGQELPYSAPNGTPYLIARGIAASGTYIVSGSYPALTGVMNSDGTASVSCYKGKFSDGEEFTVGTVGYFIDTGGSYGSYGPAAGFTSGDHPVGPFKMVKKSAAGAPAKAAALTNVNTVIRYHKLSDIPQMNLSSFQIGINVKAAKLE</sequence>
<evidence type="ECO:0000313" key="3">
    <source>
        <dbReference type="Proteomes" id="UP001181347"/>
    </source>
</evidence>
<accession>A0AAE4LJC3</accession>
<proteinExistence type="predicted"/>
<organism evidence="2 3">
    <name type="scientific">Alistipes finegoldii</name>
    <dbReference type="NCBI Taxonomy" id="214856"/>
    <lineage>
        <taxon>Bacteria</taxon>
        <taxon>Pseudomonadati</taxon>
        <taxon>Bacteroidota</taxon>
        <taxon>Bacteroidia</taxon>
        <taxon>Bacteroidales</taxon>
        <taxon>Rikenellaceae</taxon>
        <taxon>Alistipes</taxon>
    </lineage>
</organism>
<dbReference type="RefSeq" id="WP_315975983.1">
    <property type="nucleotide sequence ID" value="NZ_JAWDES010000004.1"/>
</dbReference>
<dbReference type="InterPro" id="IPR025396">
    <property type="entry name" value="DUF4302"/>
</dbReference>
<gene>
    <name evidence="2" type="ORF">RVH17_03460</name>
</gene>
<dbReference type="Pfam" id="PF14135">
    <property type="entry name" value="DUF4302"/>
    <property type="match status" value="1"/>
</dbReference>
<feature type="chain" id="PRO_5042065555" evidence="1">
    <location>
        <begin position="20"/>
        <end position="599"/>
    </location>
</feature>
<comment type="caution">
    <text evidence="2">The sequence shown here is derived from an EMBL/GenBank/DDBJ whole genome shotgun (WGS) entry which is preliminary data.</text>
</comment>
<protein>
    <submittedName>
        <fullName evidence="2">DUF4302 domain-containing protein</fullName>
    </submittedName>
</protein>
<reference evidence="2" key="1">
    <citation type="submission" date="2023-10" db="EMBL/GenBank/DDBJ databases">
        <title>Genome Sequence of the Bacteria from From Gut Wall in Crohn's Disease.</title>
        <authorList>
            <person name="Rodriguez-Palacios A."/>
        </authorList>
    </citation>
    <scope>NUCLEOTIDE SEQUENCE</scope>
    <source>
        <strain evidence="2">CavFT-hAR58</strain>
    </source>
</reference>
<dbReference type="PROSITE" id="PS51257">
    <property type="entry name" value="PROKAR_LIPOPROTEIN"/>
    <property type="match status" value="1"/>
</dbReference>